<name>A0A8H5CUP7_9AGAR</name>
<dbReference type="OrthoDB" id="2104739at2759"/>
<keyword evidence="2" id="KW-1185">Reference proteome</keyword>
<evidence type="ECO:0008006" key="3">
    <source>
        <dbReference type="Google" id="ProtNLM"/>
    </source>
</evidence>
<sequence>MTALPTTLDTALHVSSTSLMAYKLCLDLERNAKTDRDTVYARVLGCLMLLAPISREVTAAVNLCQAQGRADWDLLSDLGRAFVYFLIAPFRKPEDITPSLSPGWDSDTESGYDETAVKARREVKKQAYIRDGFRCVLSGYYDWDTPEHPSINREELSRNDLARNHPAHKSILAILQNFGYSAGNPQGFPYHYNSLQNVITICRTAQICLNRLLLWLEPPQDSHDLNTCVVHGEGGIFGIYKPGTIFTFTTPDPVKLPTPSSQLIGLHAFVSKLANLSGARELVDNLQLEMEGLGELVRLRNPTWDVGGNGAQGEQGPVSAELLSFALSARLTR</sequence>
<evidence type="ECO:0000313" key="2">
    <source>
        <dbReference type="Proteomes" id="UP000559256"/>
    </source>
</evidence>
<reference evidence="1 2" key="1">
    <citation type="journal article" date="2020" name="ISME J.">
        <title>Uncovering the hidden diversity of litter-decomposition mechanisms in mushroom-forming fungi.</title>
        <authorList>
            <person name="Floudas D."/>
            <person name="Bentzer J."/>
            <person name="Ahren D."/>
            <person name="Johansson T."/>
            <person name="Persson P."/>
            <person name="Tunlid A."/>
        </authorList>
    </citation>
    <scope>NUCLEOTIDE SEQUENCE [LARGE SCALE GENOMIC DNA]</scope>
    <source>
        <strain evidence="1 2">CBS 291.85</strain>
    </source>
</reference>
<dbReference type="EMBL" id="JAACJM010000095">
    <property type="protein sequence ID" value="KAF5347393.1"/>
    <property type="molecule type" value="Genomic_DNA"/>
</dbReference>
<accession>A0A8H5CUP7</accession>
<protein>
    <recommendedName>
        <fullName evidence="3">HNH nuclease domain-containing protein</fullName>
    </recommendedName>
</protein>
<evidence type="ECO:0000313" key="1">
    <source>
        <dbReference type="EMBL" id="KAF5347393.1"/>
    </source>
</evidence>
<comment type="caution">
    <text evidence="1">The sequence shown here is derived from an EMBL/GenBank/DDBJ whole genome shotgun (WGS) entry which is preliminary data.</text>
</comment>
<organism evidence="1 2">
    <name type="scientific">Tetrapyrgos nigripes</name>
    <dbReference type="NCBI Taxonomy" id="182062"/>
    <lineage>
        <taxon>Eukaryota</taxon>
        <taxon>Fungi</taxon>
        <taxon>Dikarya</taxon>
        <taxon>Basidiomycota</taxon>
        <taxon>Agaricomycotina</taxon>
        <taxon>Agaricomycetes</taxon>
        <taxon>Agaricomycetidae</taxon>
        <taxon>Agaricales</taxon>
        <taxon>Marasmiineae</taxon>
        <taxon>Marasmiaceae</taxon>
        <taxon>Tetrapyrgos</taxon>
    </lineage>
</organism>
<dbReference type="Proteomes" id="UP000559256">
    <property type="component" value="Unassembled WGS sequence"/>
</dbReference>
<dbReference type="AlphaFoldDB" id="A0A8H5CUP7"/>
<gene>
    <name evidence="1" type="ORF">D9758_011259</name>
</gene>
<proteinExistence type="predicted"/>